<dbReference type="EMBL" id="BDGU01000145">
    <property type="protein sequence ID" value="GAW03335.1"/>
    <property type="molecule type" value="Genomic_DNA"/>
</dbReference>
<name>A0A1Q3E7W4_LENED</name>
<dbReference type="GO" id="GO:0005975">
    <property type="term" value="P:carbohydrate metabolic process"/>
    <property type="evidence" value="ECO:0007669"/>
    <property type="project" value="InterPro"/>
</dbReference>
<comment type="cofactor">
    <cofactor evidence="10">
        <name>Zn(2+)</name>
        <dbReference type="ChEBI" id="CHEBI:29105"/>
    </cofactor>
    <text evidence="10">Binds 1 zinc ion per subunit.</text>
</comment>
<dbReference type="InterPro" id="IPR018050">
    <property type="entry name" value="Pmannose_isomerase-type1_CS"/>
</dbReference>
<dbReference type="GO" id="GO:0008270">
    <property type="term" value="F:zinc ion binding"/>
    <property type="evidence" value="ECO:0007669"/>
    <property type="project" value="InterPro"/>
</dbReference>
<dbReference type="STRING" id="5353.A0A1Q3E7W4"/>
<dbReference type="GO" id="GO:0004476">
    <property type="term" value="F:mannose-6-phosphate isomerase activity"/>
    <property type="evidence" value="ECO:0007669"/>
    <property type="project" value="UniProtKB-EC"/>
</dbReference>
<dbReference type="InterPro" id="IPR014710">
    <property type="entry name" value="RmlC-like_jellyroll"/>
</dbReference>
<dbReference type="InterPro" id="IPR032675">
    <property type="entry name" value="LRR_dom_sf"/>
</dbReference>
<gene>
    <name evidence="16" type="ORF">LENED_005055</name>
</gene>
<dbReference type="AlphaFoldDB" id="A0A1Q3E7W4"/>
<sequence length="804" mass="88808">MVERDLIDALCKMKGLKHFTWRHDAGPVLHEELWSTLKDLGVSSLRFIDRKACDFVGDSGYYRSIFESPTFWTFAKLTSLELETSFLAGLDAEDDMKYMPSLIKLLENNAETLEAFNLSFRDPDALVDVTSILSQVTFTRLREITFRRASCTPQSLSKFLSGHPSIVSLSLSPMMAGRRWEQLSVSADSLPNLMHLNCSPFHAGKILDGSESSPRPLFCLTGIDVRQTIKLSDYFDVDKQDAYADDEEIAEIDTYEAEQLITAPWKDELFSKLKSSKQITHVALNETDGPKDLEVLAELMPQIRWIDVGTKRKDAAASKESWFKYLSKLTELRTLHMRGTGLYLNYLPGQEKLGTEIENDIRALAQSCPKIVAYEDYDDSVIITLFKIVPTTQQYDWGKVGSKSIVAQLAASSDVNPDFAFDESKPYAELWMGTHPTSPSHLPSPSSSTLSAHLKSHPSLIGNFVAEKFPNAKEGNLPFLFKVLSIEKALSIQTHPDKRTAETLHAQLPHIYKDDNHKPELAIALTPFRALCGFQPLSAIAKHLFITPELSALVPKTITENFLSISSGSDSSSPEAKAALKDLFSALMTAEQTLVRGQLDALVHRYRSPTPEDGSIEELVLRLNSQFPGDIGVFCAFILNYITLLPGEAIFLGAGEPHAYVSGDIIECMANSDNVIRAGLTPKLRDIPNLVAGLTYVPAEAARHRVQPSAFPPSATSSASTLYDPPIPEFSVVGVKVQSQLKESHPPLKGPSLTVVTEGKGVVSWNKGQDTLQIGKGDVFFVGAETGIQYEGQDLVLYRAFVEA</sequence>
<evidence type="ECO:0000256" key="1">
    <source>
        <dbReference type="ARBA" id="ARBA00000757"/>
    </source>
</evidence>
<evidence type="ECO:0000256" key="4">
    <source>
        <dbReference type="ARBA" id="ARBA00010772"/>
    </source>
</evidence>
<proteinExistence type="inferred from homology"/>
<dbReference type="PROSITE" id="PS00966">
    <property type="entry name" value="PMI_I_2"/>
    <property type="match status" value="1"/>
</dbReference>
<reference evidence="16 17" key="1">
    <citation type="submission" date="2016-08" db="EMBL/GenBank/DDBJ databases">
        <authorList>
            <consortium name="Lentinula edodes genome sequencing consortium"/>
            <person name="Sakamoto Y."/>
            <person name="Nakade K."/>
            <person name="Sato S."/>
            <person name="Yoshida Y."/>
            <person name="Miyazaki K."/>
            <person name="Natsume S."/>
            <person name="Konno N."/>
        </authorList>
    </citation>
    <scope>NUCLEOTIDE SEQUENCE [LARGE SCALE GENOMIC DNA]</scope>
    <source>
        <strain evidence="16 17">NBRC 111202</strain>
    </source>
</reference>
<evidence type="ECO:0000256" key="6">
    <source>
        <dbReference type="ARBA" id="ARBA00018236"/>
    </source>
</evidence>
<dbReference type="InterPro" id="IPR046458">
    <property type="entry name" value="PMI_typeI_hel"/>
</dbReference>
<evidence type="ECO:0000313" key="16">
    <source>
        <dbReference type="EMBL" id="GAW03335.1"/>
    </source>
</evidence>
<dbReference type="Pfam" id="PF20511">
    <property type="entry name" value="PMI_typeI_cat"/>
    <property type="match status" value="1"/>
</dbReference>
<evidence type="ECO:0000313" key="17">
    <source>
        <dbReference type="Proteomes" id="UP000188533"/>
    </source>
</evidence>
<dbReference type="Pfam" id="PF01238">
    <property type="entry name" value="PMI_typeI_C"/>
    <property type="match status" value="1"/>
</dbReference>
<evidence type="ECO:0000256" key="3">
    <source>
        <dbReference type="ARBA" id="ARBA00004666"/>
    </source>
</evidence>
<keyword evidence="9 10" id="KW-0413">Isomerase</keyword>
<dbReference type="InterPro" id="IPR011051">
    <property type="entry name" value="RmlC_Cupin_sf"/>
</dbReference>
<reference evidence="16 17" key="2">
    <citation type="submission" date="2017-02" db="EMBL/GenBank/DDBJ databases">
        <title>A genome survey and senescence transcriptome analysis in Lentinula edodes.</title>
        <authorList>
            <person name="Sakamoto Y."/>
            <person name="Nakade K."/>
            <person name="Sato S."/>
            <person name="Yoshida Y."/>
            <person name="Miyazaki K."/>
            <person name="Natsume S."/>
            <person name="Konno N."/>
        </authorList>
    </citation>
    <scope>NUCLEOTIDE SEQUENCE [LARGE SCALE GENOMIC DNA]</scope>
    <source>
        <strain evidence="16 17">NBRC 111202</strain>
    </source>
</reference>
<evidence type="ECO:0000256" key="5">
    <source>
        <dbReference type="ARBA" id="ARBA00011956"/>
    </source>
</evidence>
<dbReference type="Gene3D" id="1.10.441.10">
    <property type="entry name" value="Phosphomannose Isomerase, domain 2"/>
    <property type="match status" value="1"/>
</dbReference>
<dbReference type="InterPro" id="IPR001250">
    <property type="entry name" value="Man6P_Isoase-1"/>
</dbReference>
<dbReference type="PANTHER" id="PTHR10309">
    <property type="entry name" value="MANNOSE-6-PHOSPHATE ISOMERASE"/>
    <property type="match status" value="1"/>
</dbReference>
<accession>A0A1Q3E7W4</accession>
<dbReference type="GO" id="GO:0005829">
    <property type="term" value="C:cytosol"/>
    <property type="evidence" value="ECO:0007669"/>
    <property type="project" value="TreeGrafter"/>
</dbReference>
<comment type="catalytic activity">
    <reaction evidence="1 10">
        <text>D-mannose 6-phosphate = D-fructose 6-phosphate</text>
        <dbReference type="Rhea" id="RHEA:12356"/>
        <dbReference type="ChEBI" id="CHEBI:58735"/>
        <dbReference type="ChEBI" id="CHEBI:61527"/>
        <dbReference type="EC" id="5.3.1.8"/>
    </reaction>
</comment>
<evidence type="ECO:0000259" key="15">
    <source>
        <dbReference type="Pfam" id="PF20512"/>
    </source>
</evidence>
<comment type="similarity">
    <text evidence="4 11">Belongs to the mannose-6-phosphate isomerase type 1 family.</text>
</comment>
<evidence type="ECO:0000259" key="13">
    <source>
        <dbReference type="Pfam" id="PF01238"/>
    </source>
</evidence>
<evidence type="ECO:0000256" key="9">
    <source>
        <dbReference type="ARBA" id="ARBA00023235"/>
    </source>
</evidence>
<dbReference type="UniPathway" id="UPA00126">
    <property type="reaction ID" value="UER00423"/>
</dbReference>
<dbReference type="Gene3D" id="3.80.10.10">
    <property type="entry name" value="Ribonuclease Inhibitor"/>
    <property type="match status" value="1"/>
</dbReference>
<feature type="domain" description="Phosphomannose isomerase type I catalytic" evidence="14">
    <location>
        <begin position="385"/>
        <end position="537"/>
    </location>
</feature>
<dbReference type="NCBIfam" id="TIGR00218">
    <property type="entry name" value="manA"/>
    <property type="match status" value="1"/>
</dbReference>
<dbReference type="InterPro" id="IPR046456">
    <property type="entry name" value="PMI_typeI_C"/>
</dbReference>
<evidence type="ECO:0000256" key="2">
    <source>
        <dbReference type="ARBA" id="ARBA00002564"/>
    </source>
</evidence>
<feature type="domain" description="Phosphomannose isomerase type I C-terminal" evidence="13">
    <location>
        <begin position="720"/>
        <end position="763"/>
    </location>
</feature>
<dbReference type="PROSITE" id="PS00965">
    <property type="entry name" value="PMI_I_1"/>
    <property type="match status" value="1"/>
</dbReference>
<keyword evidence="7" id="KW-0479">Metal-binding</keyword>
<dbReference type="InterPro" id="IPR016305">
    <property type="entry name" value="Mannose-6-P_Isomerase"/>
</dbReference>
<dbReference type="CDD" id="cd07011">
    <property type="entry name" value="cupin_PMI_type_I_N"/>
    <property type="match status" value="1"/>
</dbReference>
<keyword evidence="8 10" id="KW-0862">Zinc</keyword>
<dbReference type="PRINTS" id="PR00714">
    <property type="entry name" value="MAN6PISMRASE"/>
</dbReference>
<dbReference type="Gene3D" id="2.60.120.10">
    <property type="entry name" value="Jelly Rolls"/>
    <property type="match status" value="2"/>
</dbReference>
<evidence type="ECO:0000256" key="8">
    <source>
        <dbReference type="ARBA" id="ARBA00022833"/>
    </source>
</evidence>
<evidence type="ECO:0000256" key="7">
    <source>
        <dbReference type="ARBA" id="ARBA00022723"/>
    </source>
</evidence>
<feature type="domain" description="Phosphomannose isomerase type I helical insertion" evidence="15">
    <location>
        <begin position="568"/>
        <end position="639"/>
    </location>
</feature>
<dbReference type="EC" id="5.3.1.8" evidence="5 10"/>
<dbReference type="GO" id="GO:0009298">
    <property type="term" value="P:GDP-mannose biosynthetic process"/>
    <property type="evidence" value="ECO:0007669"/>
    <property type="project" value="UniProtKB-UniPathway"/>
</dbReference>
<evidence type="ECO:0000256" key="10">
    <source>
        <dbReference type="RuleBase" id="RU000611"/>
    </source>
</evidence>
<dbReference type="SUPFAM" id="SSF51182">
    <property type="entry name" value="RmlC-like cupins"/>
    <property type="match status" value="1"/>
</dbReference>
<keyword evidence="17" id="KW-1185">Reference proteome</keyword>
<comment type="caution">
    <text evidence="16">The sequence shown here is derived from an EMBL/GenBank/DDBJ whole genome shotgun (WGS) entry which is preliminary data.</text>
</comment>
<evidence type="ECO:0000256" key="12">
    <source>
        <dbReference type="RuleBase" id="RU004248"/>
    </source>
</evidence>
<protein>
    <recommendedName>
        <fullName evidence="6 10">Mannose-6-phosphate isomerase</fullName>
        <ecNumber evidence="5 10">5.3.1.8</ecNumber>
    </recommendedName>
</protein>
<evidence type="ECO:0000259" key="14">
    <source>
        <dbReference type="Pfam" id="PF20511"/>
    </source>
</evidence>
<dbReference type="PANTHER" id="PTHR10309:SF0">
    <property type="entry name" value="MANNOSE-6-PHOSPHATE ISOMERASE"/>
    <property type="match status" value="1"/>
</dbReference>
<dbReference type="Pfam" id="PF20512">
    <property type="entry name" value="PMI_typeI_hel"/>
    <property type="match status" value="1"/>
</dbReference>
<evidence type="ECO:0000256" key="11">
    <source>
        <dbReference type="RuleBase" id="RU004189"/>
    </source>
</evidence>
<comment type="pathway">
    <text evidence="3 12">Nucleotide-sugar biosynthesis; GDP-alpha-D-mannose biosynthesis; alpha-D-mannose 1-phosphate from D-fructose 6-phosphate: step 1/2.</text>
</comment>
<comment type="function">
    <text evidence="2">Involved in the synthesis of the GDP-mannose and dolichol-phosphate-mannose required for a number of critical mannosyl transfer reactions.</text>
</comment>
<dbReference type="InterPro" id="IPR046457">
    <property type="entry name" value="PMI_typeI_cat"/>
</dbReference>
<organism evidence="16 17">
    <name type="scientific">Lentinula edodes</name>
    <name type="common">Shiitake mushroom</name>
    <name type="synonym">Lentinus edodes</name>
    <dbReference type="NCBI Taxonomy" id="5353"/>
    <lineage>
        <taxon>Eukaryota</taxon>
        <taxon>Fungi</taxon>
        <taxon>Dikarya</taxon>
        <taxon>Basidiomycota</taxon>
        <taxon>Agaricomycotina</taxon>
        <taxon>Agaricomycetes</taxon>
        <taxon>Agaricomycetidae</taxon>
        <taxon>Agaricales</taxon>
        <taxon>Marasmiineae</taxon>
        <taxon>Omphalotaceae</taxon>
        <taxon>Lentinula</taxon>
    </lineage>
</organism>
<dbReference type="Proteomes" id="UP000188533">
    <property type="component" value="Unassembled WGS sequence"/>
</dbReference>
<dbReference type="SUPFAM" id="SSF52047">
    <property type="entry name" value="RNI-like"/>
    <property type="match status" value="1"/>
</dbReference>